<reference evidence="2" key="1">
    <citation type="submission" date="2023-03" db="EMBL/GenBank/DDBJ databases">
        <title>Massive genome expansion in bonnet fungi (Mycena s.s.) driven by repeated elements and novel gene families across ecological guilds.</title>
        <authorList>
            <consortium name="Lawrence Berkeley National Laboratory"/>
            <person name="Harder C.B."/>
            <person name="Miyauchi S."/>
            <person name="Viragh M."/>
            <person name="Kuo A."/>
            <person name="Thoen E."/>
            <person name="Andreopoulos B."/>
            <person name="Lu D."/>
            <person name="Skrede I."/>
            <person name="Drula E."/>
            <person name="Henrissat B."/>
            <person name="Morin E."/>
            <person name="Kohler A."/>
            <person name="Barry K."/>
            <person name="LaButti K."/>
            <person name="Morin E."/>
            <person name="Salamov A."/>
            <person name="Lipzen A."/>
            <person name="Mereny Z."/>
            <person name="Hegedus B."/>
            <person name="Baldrian P."/>
            <person name="Stursova M."/>
            <person name="Weitz H."/>
            <person name="Taylor A."/>
            <person name="Grigoriev I.V."/>
            <person name="Nagy L.G."/>
            <person name="Martin F."/>
            <person name="Kauserud H."/>
        </authorList>
    </citation>
    <scope>NUCLEOTIDE SEQUENCE</scope>
    <source>
        <strain evidence="2">CBHHK067</strain>
    </source>
</reference>
<comment type="caution">
    <text evidence="2">The sequence shown here is derived from an EMBL/GenBank/DDBJ whole genome shotgun (WGS) entry which is preliminary data.</text>
</comment>
<dbReference type="EMBL" id="JARKIE010000024">
    <property type="protein sequence ID" value="KAJ7698879.1"/>
    <property type="molecule type" value="Genomic_DNA"/>
</dbReference>
<dbReference type="Proteomes" id="UP001221757">
    <property type="component" value="Unassembled WGS sequence"/>
</dbReference>
<evidence type="ECO:0000313" key="2">
    <source>
        <dbReference type="EMBL" id="KAJ7698879.1"/>
    </source>
</evidence>
<proteinExistence type="predicted"/>
<feature type="domain" description="DUF7587" evidence="1">
    <location>
        <begin position="8"/>
        <end position="107"/>
    </location>
</feature>
<dbReference type="InterPro" id="IPR056009">
    <property type="entry name" value="DUF7587"/>
</dbReference>
<dbReference type="Pfam" id="PF24494">
    <property type="entry name" value="DUF7587"/>
    <property type="match status" value="1"/>
</dbReference>
<protein>
    <recommendedName>
        <fullName evidence="1">DUF7587 domain-containing protein</fullName>
    </recommendedName>
</protein>
<dbReference type="AlphaFoldDB" id="A0AAD7DSS3"/>
<gene>
    <name evidence="2" type="ORF">B0H17DRAFT_1129437</name>
</gene>
<accession>A0AAD7DSS3</accession>
<sequence>MDQPAHPVSAHLTQWKDGTAPLCSPFISASFSIAYALFKAHRWNAHHKCTDTQISIIDTAQLTSDAWLAIELVGACAAHTAFNFARWAEVLVYQHIPFGTVVATVPLPIFLDALLRWYSARRLRSTEEVARALAGAAADPANNTQAAEDVLQLLAVTQSVRLLRHTLPTSMLTFDAHTHADAVDAIARLALVFVWWPKWVTEVDPITYPALLQSARGAISWQLQVLRASALMQALGA</sequence>
<evidence type="ECO:0000259" key="1">
    <source>
        <dbReference type="Pfam" id="PF24494"/>
    </source>
</evidence>
<evidence type="ECO:0000313" key="3">
    <source>
        <dbReference type="Proteomes" id="UP001221757"/>
    </source>
</evidence>
<keyword evidence="3" id="KW-1185">Reference proteome</keyword>
<name>A0AAD7DSS3_MYCRO</name>
<organism evidence="2 3">
    <name type="scientific">Mycena rosella</name>
    <name type="common">Pink bonnet</name>
    <name type="synonym">Agaricus rosellus</name>
    <dbReference type="NCBI Taxonomy" id="1033263"/>
    <lineage>
        <taxon>Eukaryota</taxon>
        <taxon>Fungi</taxon>
        <taxon>Dikarya</taxon>
        <taxon>Basidiomycota</taxon>
        <taxon>Agaricomycotina</taxon>
        <taxon>Agaricomycetes</taxon>
        <taxon>Agaricomycetidae</taxon>
        <taxon>Agaricales</taxon>
        <taxon>Marasmiineae</taxon>
        <taxon>Mycenaceae</taxon>
        <taxon>Mycena</taxon>
    </lineage>
</organism>